<organism evidence="1 2">
    <name type="scientific">Hyphomonas pacifica</name>
    <dbReference type="NCBI Taxonomy" id="1280941"/>
    <lineage>
        <taxon>Bacteria</taxon>
        <taxon>Pseudomonadati</taxon>
        <taxon>Pseudomonadota</taxon>
        <taxon>Alphaproteobacteria</taxon>
        <taxon>Hyphomonadales</taxon>
        <taxon>Hyphomonadaceae</taxon>
        <taxon>Hyphomonas</taxon>
    </lineage>
</organism>
<name>A0A062TVN8_9PROT</name>
<sequence>MAVIFTGDDKRRFFWRVMAWDHAFCSVFKTGLFLKRDAGSFPLQATAFSAVFP</sequence>
<keyword evidence="2" id="KW-1185">Reference proteome</keyword>
<comment type="caution">
    <text evidence="1">The sequence shown here is derived from an EMBL/GenBank/DDBJ whole genome shotgun (WGS) entry which is preliminary data.</text>
</comment>
<evidence type="ECO:0000313" key="1">
    <source>
        <dbReference type="EMBL" id="RAN34650.1"/>
    </source>
</evidence>
<protein>
    <submittedName>
        <fullName evidence="1">Uncharacterized protein</fullName>
    </submittedName>
</protein>
<evidence type="ECO:0000313" key="2">
    <source>
        <dbReference type="Proteomes" id="UP000249123"/>
    </source>
</evidence>
<gene>
    <name evidence="1" type="ORF">HY3_10090</name>
</gene>
<dbReference type="EMBL" id="AWFB01000009">
    <property type="protein sequence ID" value="RAN34650.1"/>
    <property type="molecule type" value="Genomic_DNA"/>
</dbReference>
<accession>A0A062TVN8</accession>
<dbReference type="Proteomes" id="UP000249123">
    <property type="component" value="Unassembled WGS sequence"/>
</dbReference>
<reference evidence="1 2" key="1">
    <citation type="submission" date="2013-04" db="EMBL/GenBank/DDBJ databases">
        <title>Hyphomonas sp. T24B3 Genome Sequencing.</title>
        <authorList>
            <person name="Lai Q."/>
            <person name="Shao Z."/>
        </authorList>
    </citation>
    <scope>NUCLEOTIDE SEQUENCE [LARGE SCALE GENOMIC DNA]</scope>
    <source>
        <strain evidence="1 2">T24B3</strain>
    </source>
</reference>
<proteinExistence type="predicted"/>
<dbReference type="AlphaFoldDB" id="A0A062TVN8"/>
<accession>A0A328JVE1</accession>
<dbReference type="STRING" id="1280941.HY2_10200"/>